<feature type="transmembrane region" description="Helical" evidence="9">
    <location>
        <begin position="55"/>
        <end position="72"/>
    </location>
</feature>
<evidence type="ECO:0000259" key="10">
    <source>
        <dbReference type="PROSITE" id="PS50887"/>
    </source>
</evidence>
<proteinExistence type="predicted"/>
<evidence type="ECO:0000256" key="2">
    <source>
        <dbReference type="ARBA" id="ARBA00004651"/>
    </source>
</evidence>
<keyword evidence="12" id="KW-1185">Reference proteome</keyword>
<keyword evidence="6 9" id="KW-1133">Transmembrane helix</keyword>
<dbReference type="Pfam" id="PF05231">
    <property type="entry name" value="MASE1"/>
    <property type="match status" value="1"/>
</dbReference>
<evidence type="ECO:0000313" key="12">
    <source>
        <dbReference type="Proteomes" id="UP000317839"/>
    </source>
</evidence>
<dbReference type="InterPro" id="IPR043128">
    <property type="entry name" value="Rev_trsase/Diguanyl_cyclase"/>
</dbReference>
<gene>
    <name evidence="11" type="ORF">FLL45_07745</name>
</gene>
<dbReference type="CDD" id="cd01949">
    <property type="entry name" value="GGDEF"/>
    <property type="match status" value="1"/>
</dbReference>
<protein>
    <recommendedName>
        <fullName evidence="3">diguanylate cyclase</fullName>
        <ecNumber evidence="3">2.7.7.65</ecNumber>
    </recommendedName>
</protein>
<dbReference type="FunFam" id="3.30.70.270:FF:000001">
    <property type="entry name" value="Diguanylate cyclase domain protein"/>
    <property type="match status" value="1"/>
</dbReference>
<dbReference type="RefSeq" id="WP_142941462.1">
    <property type="nucleotide sequence ID" value="NZ_VIKR01000002.1"/>
</dbReference>
<keyword evidence="7 9" id="KW-0472">Membrane</keyword>
<reference evidence="11 12" key="1">
    <citation type="submission" date="2019-06" db="EMBL/GenBank/DDBJ databases">
        <title>Draft genome of Aliikangiella marina GYP-15.</title>
        <authorList>
            <person name="Wang G."/>
        </authorList>
    </citation>
    <scope>NUCLEOTIDE SEQUENCE [LARGE SCALE GENOMIC DNA]</scope>
    <source>
        <strain evidence="11 12">GYP-15</strain>
    </source>
</reference>
<organism evidence="11 12">
    <name type="scientific">Aliikangiella marina</name>
    <dbReference type="NCBI Taxonomy" id="1712262"/>
    <lineage>
        <taxon>Bacteria</taxon>
        <taxon>Pseudomonadati</taxon>
        <taxon>Pseudomonadota</taxon>
        <taxon>Gammaproteobacteria</taxon>
        <taxon>Oceanospirillales</taxon>
        <taxon>Pleioneaceae</taxon>
        <taxon>Aliikangiella</taxon>
    </lineage>
</organism>
<dbReference type="InterPro" id="IPR050469">
    <property type="entry name" value="Diguanylate_Cyclase"/>
</dbReference>
<dbReference type="PANTHER" id="PTHR45138:SF9">
    <property type="entry name" value="DIGUANYLATE CYCLASE DGCM-RELATED"/>
    <property type="match status" value="1"/>
</dbReference>
<feature type="transmembrane region" description="Helical" evidence="9">
    <location>
        <begin position="159"/>
        <end position="180"/>
    </location>
</feature>
<dbReference type="InterPro" id="IPR029787">
    <property type="entry name" value="Nucleotide_cyclase"/>
</dbReference>
<dbReference type="InterPro" id="IPR000160">
    <property type="entry name" value="GGDEF_dom"/>
</dbReference>
<dbReference type="PANTHER" id="PTHR45138">
    <property type="entry name" value="REGULATORY COMPONENTS OF SENSORY TRANSDUCTION SYSTEM"/>
    <property type="match status" value="1"/>
</dbReference>
<dbReference type="GO" id="GO:0052621">
    <property type="term" value="F:diguanylate cyclase activity"/>
    <property type="evidence" value="ECO:0007669"/>
    <property type="project" value="UniProtKB-EC"/>
</dbReference>
<evidence type="ECO:0000313" key="11">
    <source>
        <dbReference type="EMBL" id="TQV74844.1"/>
    </source>
</evidence>
<dbReference type="NCBIfam" id="TIGR00254">
    <property type="entry name" value="GGDEF"/>
    <property type="match status" value="1"/>
</dbReference>
<evidence type="ECO:0000256" key="5">
    <source>
        <dbReference type="ARBA" id="ARBA00022692"/>
    </source>
</evidence>
<keyword evidence="4" id="KW-1003">Cell membrane</keyword>
<feature type="transmembrane region" description="Helical" evidence="9">
    <location>
        <begin position="276"/>
        <end position="295"/>
    </location>
</feature>
<comment type="catalytic activity">
    <reaction evidence="8">
        <text>2 GTP = 3',3'-c-di-GMP + 2 diphosphate</text>
        <dbReference type="Rhea" id="RHEA:24898"/>
        <dbReference type="ChEBI" id="CHEBI:33019"/>
        <dbReference type="ChEBI" id="CHEBI:37565"/>
        <dbReference type="ChEBI" id="CHEBI:58805"/>
        <dbReference type="EC" id="2.7.7.65"/>
    </reaction>
</comment>
<dbReference type="SMART" id="SM00267">
    <property type="entry name" value="GGDEF"/>
    <property type="match status" value="1"/>
</dbReference>
<dbReference type="AlphaFoldDB" id="A0A545TCA5"/>
<evidence type="ECO:0000256" key="9">
    <source>
        <dbReference type="SAM" id="Phobius"/>
    </source>
</evidence>
<evidence type="ECO:0000256" key="7">
    <source>
        <dbReference type="ARBA" id="ARBA00023136"/>
    </source>
</evidence>
<dbReference type="GO" id="GO:0005886">
    <property type="term" value="C:plasma membrane"/>
    <property type="evidence" value="ECO:0007669"/>
    <property type="project" value="UniProtKB-SubCell"/>
</dbReference>
<feature type="transmembrane region" description="Helical" evidence="9">
    <location>
        <begin position="7"/>
        <end position="28"/>
    </location>
</feature>
<evidence type="ECO:0000256" key="3">
    <source>
        <dbReference type="ARBA" id="ARBA00012528"/>
    </source>
</evidence>
<sequence length="472" mass="52910">MMLKKRYAEIIGVALTYMILARIGQLFAIEPGNVTPLWLPSGIMVAITLARGPQIWPGVFLGAFCGNIWAYFSFSSLQAALSSIAAATFNGVGDVIACVIMAELVCFFTNTRNPFKNAIDLAWFICLAVIIGPLLSAIFGVGGLSLFNVIDNELFVSTLSVWFFGDATGVLIFTPMLYLWLSEKSSNYKDELKWLVIMSLALAILSAALLEILPFPGYIYPLLYLFIPAALYGFLYFGPRVAFSLLLVIGTIALFATSRQVGFFADENISNAIIKLQYFLAILSLNIYVIALFLAKKEKIMADLATKKTKLEKLYRQDQLTKIWNRYRIKEFLEYELSRFQRHHTAFGVLMFDIDDFKQINDTLGHLEGDKVLVELSNLVDNHTRQSDLFGRWGGEEFILILTDTTKIELMTTAEKIRNLVEKNQFEIGQKVTISIGATIVQTGDSSLSLLDRVDEALYCSKDEGKNQVTLR</sequence>
<feature type="domain" description="GGDEF" evidence="10">
    <location>
        <begin position="345"/>
        <end position="472"/>
    </location>
</feature>
<evidence type="ECO:0000256" key="8">
    <source>
        <dbReference type="ARBA" id="ARBA00034247"/>
    </source>
</evidence>
<dbReference type="Proteomes" id="UP000317839">
    <property type="component" value="Unassembled WGS sequence"/>
</dbReference>
<comment type="subcellular location">
    <subcellularLocation>
        <location evidence="2">Cell membrane</location>
        <topology evidence="2">Multi-pass membrane protein</topology>
    </subcellularLocation>
</comment>
<comment type="cofactor">
    <cofactor evidence="1">
        <name>Mg(2+)</name>
        <dbReference type="ChEBI" id="CHEBI:18420"/>
    </cofactor>
</comment>
<dbReference type="PROSITE" id="PS50887">
    <property type="entry name" value="GGDEF"/>
    <property type="match status" value="1"/>
</dbReference>
<feature type="transmembrane region" description="Helical" evidence="9">
    <location>
        <begin position="245"/>
        <end position="264"/>
    </location>
</feature>
<feature type="transmembrane region" description="Helical" evidence="9">
    <location>
        <begin position="192"/>
        <end position="212"/>
    </location>
</feature>
<feature type="transmembrane region" description="Helical" evidence="9">
    <location>
        <begin position="84"/>
        <end position="109"/>
    </location>
</feature>
<evidence type="ECO:0000256" key="1">
    <source>
        <dbReference type="ARBA" id="ARBA00001946"/>
    </source>
</evidence>
<keyword evidence="5 9" id="KW-0812">Transmembrane</keyword>
<dbReference type="Gene3D" id="3.30.70.270">
    <property type="match status" value="1"/>
</dbReference>
<dbReference type="Pfam" id="PF00990">
    <property type="entry name" value="GGDEF"/>
    <property type="match status" value="1"/>
</dbReference>
<feature type="transmembrane region" description="Helical" evidence="9">
    <location>
        <begin position="121"/>
        <end position="147"/>
    </location>
</feature>
<dbReference type="EMBL" id="VIKR01000002">
    <property type="protein sequence ID" value="TQV74844.1"/>
    <property type="molecule type" value="Genomic_DNA"/>
</dbReference>
<dbReference type="EC" id="2.7.7.65" evidence="3"/>
<comment type="caution">
    <text evidence="11">The sequence shown here is derived from an EMBL/GenBank/DDBJ whole genome shotgun (WGS) entry which is preliminary data.</text>
</comment>
<feature type="transmembrane region" description="Helical" evidence="9">
    <location>
        <begin position="218"/>
        <end position="238"/>
    </location>
</feature>
<dbReference type="SUPFAM" id="SSF55073">
    <property type="entry name" value="Nucleotide cyclase"/>
    <property type="match status" value="1"/>
</dbReference>
<name>A0A545TCA5_9GAMM</name>
<dbReference type="OrthoDB" id="5296913at2"/>
<dbReference type="InterPro" id="IPR007895">
    <property type="entry name" value="MASE1"/>
</dbReference>
<feature type="transmembrane region" description="Helical" evidence="9">
    <location>
        <begin position="34"/>
        <end position="50"/>
    </location>
</feature>
<evidence type="ECO:0000256" key="4">
    <source>
        <dbReference type="ARBA" id="ARBA00022475"/>
    </source>
</evidence>
<accession>A0A545TCA5</accession>
<evidence type="ECO:0000256" key="6">
    <source>
        <dbReference type="ARBA" id="ARBA00022989"/>
    </source>
</evidence>